<evidence type="ECO:0000313" key="1">
    <source>
        <dbReference type="EMBL" id="KAI3703082.1"/>
    </source>
</evidence>
<reference evidence="2" key="1">
    <citation type="journal article" date="2022" name="Mol. Ecol. Resour.">
        <title>The genomes of chicory, endive, great burdock and yacon provide insights into Asteraceae palaeo-polyploidization history and plant inulin production.</title>
        <authorList>
            <person name="Fan W."/>
            <person name="Wang S."/>
            <person name="Wang H."/>
            <person name="Wang A."/>
            <person name="Jiang F."/>
            <person name="Liu H."/>
            <person name="Zhao H."/>
            <person name="Xu D."/>
            <person name="Zhang Y."/>
        </authorList>
    </citation>
    <scope>NUCLEOTIDE SEQUENCE [LARGE SCALE GENOMIC DNA]</scope>
    <source>
        <strain evidence="2">cv. Niubang</strain>
    </source>
</reference>
<dbReference type="EMBL" id="CM042055">
    <property type="protein sequence ID" value="KAI3703082.1"/>
    <property type="molecule type" value="Genomic_DNA"/>
</dbReference>
<organism evidence="1 2">
    <name type="scientific">Arctium lappa</name>
    <name type="common">Greater burdock</name>
    <name type="synonym">Lappa major</name>
    <dbReference type="NCBI Taxonomy" id="4217"/>
    <lineage>
        <taxon>Eukaryota</taxon>
        <taxon>Viridiplantae</taxon>
        <taxon>Streptophyta</taxon>
        <taxon>Embryophyta</taxon>
        <taxon>Tracheophyta</taxon>
        <taxon>Spermatophyta</taxon>
        <taxon>Magnoliopsida</taxon>
        <taxon>eudicotyledons</taxon>
        <taxon>Gunneridae</taxon>
        <taxon>Pentapetalae</taxon>
        <taxon>asterids</taxon>
        <taxon>campanulids</taxon>
        <taxon>Asterales</taxon>
        <taxon>Asteraceae</taxon>
        <taxon>Carduoideae</taxon>
        <taxon>Cardueae</taxon>
        <taxon>Arctiinae</taxon>
        <taxon>Arctium</taxon>
    </lineage>
</organism>
<dbReference type="Proteomes" id="UP001055879">
    <property type="component" value="Linkage Group LG09"/>
</dbReference>
<accession>A0ACB8ZYZ4</accession>
<protein>
    <submittedName>
        <fullName evidence="1">Uncharacterized protein</fullName>
    </submittedName>
</protein>
<proteinExistence type="predicted"/>
<keyword evidence="2" id="KW-1185">Reference proteome</keyword>
<name>A0ACB8ZYZ4_ARCLA</name>
<comment type="caution">
    <text evidence="1">The sequence shown here is derived from an EMBL/GenBank/DDBJ whole genome shotgun (WGS) entry which is preliminary data.</text>
</comment>
<gene>
    <name evidence="1" type="ORF">L6452_28837</name>
</gene>
<sequence>MNFSIITRNLEYLKGFLEVYTKSFIHSSLSPRDYFTKPYHPFTWHYQQITRHLQRLPHHPMSPCCLCLPNRNLFRLRSPSERSLMLVLGCRYVSRDCGLFRQTFSLYMNAFIPDGCHKLLDDDVVSSVEGSTKCDPEDSKLRATAILDLVFVVYVLFVLLILIVTYVVTAKIVVVQIFGTYEALPTSSVSATDSNHIPLVQFQFSPFFLGKFFR</sequence>
<evidence type="ECO:0000313" key="2">
    <source>
        <dbReference type="Proteomes" id="UP001055879"/>
    </source>
</evidence>
<reference evidence="1 2" key="2">
    <citation type="journal article" date="2022" name="Mol. Ecol. Resour.">
        <title>The genomes of chicory, endive, great burdock and yacon provide insights into Asteraceae paleo-polyploidization history and plant inulin production.</title>
        <authorList>
            <person name="Fan W."/>
            <person name="Wang S."/>
            <person name="Wang H."/>
            <person name="Wang A."/>
            <person name="Jiang F."/>
            <person name="Liu H."/>
            <person name="Zhao H."/>
            <person name="Xu D."/>
            <person name="Zhang Y."/>
        </authorList>
    </citation>
    <scope>NUCLEOTIDE SEQUENCE [LARGE SCALE GENOMIC DNA]</scope>
    <source>
        <strain evidence="2">cv. Niubang</strain>
    </source>
</reference>